<dbReference type="InterPro" id="IPR036188">
    <property type="entry name" value="FAD/NAD-bd_sf"/>
</dbReference>
<dbReference type="NCBIfam" id="TIGR01988">
    <property type="entry name" value="Ubi-OHases"/>
    <property type="match status" value="1"/>
</dbReference>
<keyword evidence="5" id="KW-0274">FAD</keyword>
<dbReference type="FunFam" id="3.50.50.60:FF:000021">
    <property type="entry name" value="Ubiquinone biosynthesis monooxygenase COQ6"/>
    <property type="match status" value="1"/>
</dbReference>
<dbReference type="AlphaFoldDB" id="A0A1U9JWE6"/>
<evidence type="ECO:0000256" key="4">
    <source>
        <dbReference type="ARBA" id="ARBA00022630"/>
    </source>
</evidence>
<dbReference type="KEGG" id="thd:BHV28_14950"/>
<dbReference type="GO" id="GO:0016705">
    <property type="term" value="F:oxidoreductase activity, acting on paired donors, with incorporation or reduction of molecular oxygen"/>
    <property type="evidence" value="ECO:0007669"/>
    <property type="project" value="InterPro"/>
</dbReference>
<dbReference type="PANTHER" id="PTHR43876:SF7">
    <property type="entry name" value="UBIQUINONE BIOSYNTHESIS MONOOXYGENASE COQ6, MITOCHONDRIAL"/>
    <property type="match status" value="1"/>
</dbReference>
<dbReference type="SUPFAM" id="SSF51905">
    <property type="entry name" value="FAD/NAD(P)-binding domain"/>
    <property type="match status" value="1"/>
</dbReference>
<dbReference type="UniPathway" id="UPA00232"/>
<dbReference type="GO" id="GO:0004497">
    <property type="term" value="F:monooxygenase activity"/>
    <property type="evidence" value="ECO:0007669"/>
    <property type="project" value="UniProtKB-KW"/>
</dbReference>
<keyword evidence="4" id="KW-0285">Flavoprotein</keyword>
<keyword evidence="10" id="KW-1185">Reference proteome</keyword>
<reference evidence="9 10" key="1">
    <citation type="journal article" date="2010" name="Science">
        <title>Genomic comparison of the ants Camponotus floridanus and Harpegnathos saltator.</title>
        <authorList>
            <person name="Bonasio R."/>
            <person name="Zhang G."/>
            <person name="Ye C."/>
            <person name="Mutti N.S."/>
            <person name="Fang X."/>
            <person name="Qin N."/>
            <person name="Donahue G."/>
            <person name="Yang P."/>
            <person name="Li Q."/>
            <person name="Li C."/>
            <person name="Zhang P."/>
            <person name="Huang Z."/>
            <person name="Berger S.L."/>
            <person name="Reinberg D."/>
            <person name="Wang J."/>
            <person name="Liebig J."/>
        </authorList>
    </citation>
    <scope>NUCLEOTIDE SEQUENCE [LARGE SCALE GENOMIC DNA]</scope>
    <source>
        <strain evidence="9 10">Hsal</strain>
    </source>
</reference>
<dbReference type="PRINTS" id="PR00420">
    <property type="entry name" value="RNGMNOXGNASE"/>
</dbReference>
<dbReference type="InterPro" id="IPR051205">
    <property type="entry name" value="UbiH/COQ6_monooxygenase"/>
</dbReference>
<dbReference type="PANTHER" id="PTHR43876">
    <property type="entry name" value="UBIQUINONE BIOSYNTHESIS MONOOXYGENASE COQ6, MITOCHONDRIAL"/>
    <property type="match status" value="1"/>
</dbReference>
<dbReference type="EMBL" id="CP017315">
    <property type="protein sequence ID" value="AQS42176.1"/>
    <property type="molecule type" value="Genomic_DNA"/>
</dbReference>
<sequence>MADRTENHSDIVIAGGAYVGLSLAVAIKSATPQLGVTVIDAGKKGAWKNDPRASAIAAAAIRMLNKLDCWQGVLPDSEPIREMIITDSRKSDPVRPVFLTFTGDVRPGEPFAYMVENRHLNARLHTRAAELGVTVLEETRVEDFSEQAGYMRITLNNGDIYNTSLLVGADGVRSQTRDIAGIKTMYWPYNQMGIVCTVHHERPHNGQAIEHFLPAGPFAILPLKGNRSLLVWNEDEGETARLMAADDIVFEAEIEQRFGLHLGALRLAGPRGAYPFGLRLARDFVRPRFALAGDAAHGIHPISGQGLNLGFRDAAALAQVVVEAARLGLDIGALNVLEHYQRWRRFETVRMGVTTDILNRMFSNDIPLLRTVRDIGLGLVDRMPRLKDYFIQEAAGLSKQPPRLLLGEAI</sequence>
<evidence type="ECO:0000256" key="7">
    <source>
        <dbReference type="ARBA" id="ARBA00023033"/>
    </source>
</evidence>
<organism evidence="9 10">
    <name type="scientific">Candidatus Tokpelaia hoelldobleri</name>
    <dbReference type="NCBI Taxonomy" id="1902579"/>
    <lineage>
        <taxon>Bacteria</taxon>
        <taxon>Pseudomonadati</taxon>
        <taxon>Pseudomonadota</taxon>
        <taxon>Alphaproteobacteria</taxon>
        <taxon>Hyphomicrobiales</taxon>
        <taxon>Candidatus Tokpelaia</taxon>
    </lineage>
</organism>
<evidence type="ECO:0000256" key="5">
    <source>
        <dbReference type="ARBA" id="ARBA00022827"/>
    </source>
</evidence>
<dbReference type="NCBIfam" id="NF005599">
    <property type="entry name" value="PRK07333.1"/>
    <property type="match status" value="1"/>
</dbReference>
<dbReference type="GO" id="GO:0006744">
    <property type="term" value="P:ubiquinone biosynthetic process"/>
    <property type="evidence" value="ECO:0007669"/>
    <property type="project" value="UniProtKB-UniPathway"/>
</dbReference>
<protein>
    <submittedName>
        <fullName evidence="9">UbiH/UbiF/VisC/COQ6 family ubiquinone biosynthesis hydroxylase</fullName>
    </submittedName>
</protein>
<feature type="domain" description="FAD-binding" evidence="8">
    <location>
        <begin position="10"/>
        <end position="323"/>
    </location>
</feature>
<evidence type="ECO:0000256" key="6">
    <source>
        <dbReference type="ARBA" id="ARBA00023002"/>
    </source>
</evidence>
<dbReference type="InterPro" id="IPR002938">
    <property type="entry name" value="FAD-bd"/>
</dbReference>
<evidence type="ECO:0000256" key="3">
    <source>
        <dbReference type="ARBA" id="ARBA00005349"/>
    </source>
</evidence>
<evidence type="ECO:0000313" key="10">
    <source>
        <dbReference type="Proteomes" id="UP000188912"/>
    </source>
</evidence>
<keyword evidence="6" id="KW-0560">Oxidoreductase</keyword>
<dbReference type="Pfam" id="PF01494">
    <property type="entry name" value="FAD_binding_3"/>
    <property type="match status" value="1"/>
</dbReference>
<proteinExistence type="inferred from homology"/>
<dbReference type="Gene3D" id="3.50.50.60">
    <property type="entry name" value="FAD/NAD(P)-binding domain"/>
    <property type="match status" value="2"/>
</dbReference>
<comment type="pathway">
    <text evidence="2">Cofactor biosynthesis; ubiquinone biosynthesis.</text>
</comment>
<keyword evidence="9" id="KW-0830">Ubiquinone</keyword>
<evidence type="ECO:0000259" key="8">
    <source>
        <dbReference type="Pfam" id="PF01494"/>
    </source>
</evidence>
<dbReference type="Proteomes" id="UP000188912">
    <property type="component" value="Chromosome"/>
</dbReference>
<comment type="cofactor">
    <cofactor evidence="1">
        <name>FAD</name>
        <dbReference type="ChEBI" id="CHEBI:57692"/>
    </cofactor>
</comment>
<comment type="similarity">
    <text evidence="3">Belongs to the UbiH/COQ6 family.</text>
</comment>
<reference evidence="9 10" key="2">
    <citation type="journal article" date="2016" name="Sci. Rep.">
        <title>The genome of Rhizobiales bacteria in predatory ants reveals urease gene functions but no genes for nitrogen fixation.</title>
        <authorList>
            <person name="Neuvonen M.M."/>
            <person name="Tamarit D."/>
            <person name="Naslund K."/>
            <person name="Liebig J."/>
            <person name="Feldhaar H."/>
            <person name="Moran N.A."/>
            <person name="Guy L."/>
            <person name="Andersson S.G."/>
        </authorList>
    </citation>
    <scope>NUCLEOTIDE SEQUENCE [LARGE SCALE GENOMIC DNA]</scope>
    <source>
        <strain evidence="9 10">Hsal</strain>
    </source>
</reference>
<dbReference type="GO" id="GO:0110142">
    <property type="term" value="C:ubiquinone biosynthesis complex"/>
    <property type="evidence" value="ECO:0007669"/>
    <property type="project" value="UniProtKB-ARBA"/>
</dbReference>
<dbReference type="GO" id="GO:0071949">
    <property type="term" value="F:FAD binding"/>
    <property type="evidence" value="ECO:0007669"/>
    <property type="project" value="InterPro"/>
</dbReference>
<dbReference type="STRING" id="1902579.BHV28_14950"/>
<name>A0A1U9JWE6_9HYPH</name>
<evidence type="ECO:0000256" key="1">
    <source>
        <dbReference type="ARBA" id="ARBA00001974"/>
    </source>
</evidence>
<evidence type="ECO:0000313" key="9">
    <source>
        <dbReference type="EMBL" id="AQS42176.1"/>
    </source>
</evidence>
<evidence type="ECO:0000256" key="2">
    <source>
        <dbReference type="ARBA" id="ARBA00004749"/>
    </source>
</evidence>
<dbReference type="InterPro" id="IPR010971">
    <property type="entry name" value="UbiH/COQ6"/>
</dbReference>
<accession>A0A1U9JWE6</accession>
<keyword evidence="7" id="KW-0503">Monooxygenase</keyword>
<gene>
    <name evidence="9" type="ORF">BHV28_14950</name>
</gene>